<dbReference type="Proteomes" id="UP000593576">
    <property type="component" value="Unassembled WGS sequence"/>
</dbReference>
<feature type="non-terminal residue" evidence="1">
    <location>
        <position position="100"/>
    </location>
</feature>
<organism evidence="1 2">
    <name type="scientific">Gossypium schwendimanii</name>
    <name type="common">Cotton</name>
    <dbReference type="NCBI Taxonomy" id="34291"/>
    <lineage>
        <taxon>Eukaryota</taxon>
        <taxon>Viridiplantae</taxon>
        <taxon>Streptophyta</taxon>
        <taxon>Embryophyta</taxon>
        <taxon>Tracheophyta</taxon>
        <taxon>Spermatophyta</taxon>
        <taxon>Magnoliopsida</taxon>
        <taxon>eudicotyledons</taxon>
        <taxon>Gunneridae</taxon>
        <taxon>Pentapetalae</taxon>
        <taxon>rosids</taxon>
        <taxon>malvids</taxon>
        <taxon>Malvales</taxon>
        <taxon>Malvaceae</taxon>
        <taxon>Malvoideae</taxon>
        <taxon>Gossypium</taxon>
    </lineage>
</organism>
<accession>A0A7J9NF86</accession>
<evidence type="ECO:0000313" key="1">
    <source>
        <dbReference type="EMBL" id="MBA0881716.1"/>
    </source>
</evidence>
<keyword evidence="2" id="KW-1185">Reference proteome</keyword>
<sequence>MKMICPTMTFTSLNKKKTVRKKKSLMLLNQNEKKSIIMAVNQTTTSKQSQMKSVLWRRREKKAVYKPSTRKQKSTRVKESLTMAQNKVMALHLFDHYPVS</sequence>
<gene>
    <name evidence="1" type="ORF">Goshw_006508</name>
</gene>
<dbReference type="AlphaFoldDB" id="A0A7J9NF86"/>
<evidence type="ECO:0000313" key="2">
    <source>
        <dbReference type="Proteomes" id="UP000593576"/>
    </source>
</evidence>
<dbReference type="EMBL" id="JABFAF010279757">
    <property type="protein sequence ID" value="MBA0881716.1"/>
    <property type="molecule type" value="Genomic_DNA"/>
</dbReference>
<reference evidence="1 2" key="1">
    <citation type="journal article" date="2019" name="Genome Biol. Evol.">
        <title>Insights into the evolution of the New World diploid cottons (Gossypium, subgenus Houzingenia) based on genome sequencing.</title>
        <authorList>
            <person name="Grover C.E."/>
            <person name="Arick M.A. 2nd"/>
            <person name="Thrash A."/>
            <person name="Conover J.L."/>
            <person name="Sanders W.S."/>
            <person name="Peterson D.G."/>
            <person name="Frelichowski J.E."/>
            <person name="Scheffler J.A."/>
            <person name="Scheffler B.E."/>
            <person name="Wendel J.F."/>
        </authorList>
    </citation>
    <scope>NUCLEOTIDE SEQUENCE [LARGE SCALE GENOMIC DNA]</scope>
    <source>
        <strain evidence="1">1</strain>
        <tissue evidence="1">Leaf</tissue>
    </source>
</reference>
<proteinExistence type="predicted"/>
<name>A0A7J9NF86_GOSSC</name>
<comment type="caution">
    <text evidence="1">The sequence shown here is derived from an EMBL/GenBank/DDBJ whole genome shotgun (WGS) entry which is preliminary data.</text>
</comment>
<protein>
    <submittedName>
        <fullName evidence="1">Uncharacterized protein</fullName>
    </submittedName>
</protein>